<dbReference type="EMBL" id="LR743593">
    <property type="protein sequence ID" value="CAA2621543.1"/>
    <property type="molecule type" value="Genomic_DNA"/>
</dbReference>
<feature type="region of interest" description="Disordered" evidence="1">
    <location>
        <begin position="129"/>
        <end position="153"/>
    </location>
</feature>
<gene>
    <name evidence="3" type="ORF">SI7747_06007632</name>
</gene>
<proteinExistence type="predicted"/>
<feature type="compositionally biased region" description="Pro residues" evidence="1">
    <location>
        <begin position="140"/>
        <end position="153"/>
    </location>
</feature>
<dbReference type="InterPro" id="IPR015797">
    <property type="entry name" value="NUDIX_hydrolase-like_dom_sf"/>
</dbReference>
<evidence type="ECO:0000313" key="3">
    <source>
        <dbReference type="EMBL" id="CAA2621543.1"/>
    </source>
</evidence>
<feature type="domain" description="Nudix hydrolase" evidence="2">
    <location>
        <begin position="10"/>
        <end position="84"/>
    </location>
</feature>
<evidence type="ECO:0000256" key="1">
    <source>
        <dbReference type="SAM" id="MobiDB-lite"/>
    </source>
</evidence>
<reference evidence="3 4" key="1">
    <citation type="submission" date="2019-12" db="EMBL/GenBank/DDBJ databases">
        <authorList>
            <person name="Scholz U."/>
            <person name="Mascher M."/>
            <person name="Fiebig A."/>
        </authorList>
    </citation>
    <scope>NUCLEOTIDE SEQUENCE</scope>
</reference>
<evidence type="ECO:0000259" key="2">
    <source>
        <dbReference type="Pfam" id="PF00293"/>
    </source>
</evidence>
<dbReference type="Pfam" id="PF00293">
    <property type="entry name" value="NUDIX"/>
    <property type="match status" value="1"/>
</dbReference>
<dbReference type="InterPro" id="IPR000086">
    <property type="entry name" value="NUDIX_hydrolase_dom"/>
</dbReference>
<dbReference type="EMBL" id="CACRZD030000006">
    <property type="protein sequence ID" value="CAA6661235.1"/>
    <property type="molecule type" value="Genomic_DNA"/>
</dbReference>
<dbReference type="GO" id="GO:0035539">
    <property type="term" value="F:8-oxo-7,8-dihydrodeoxyguanosine triphosphate pyrophosphatase activity"/>
    <property type="evidence" value="ECO:0007669"/>
    <property type="project" value="TreeGrafter"/>
</dbReference>
<organism evidence="3">
    <name type="scientific">Spirodela intermedia</name>
    <name type="common">Intermediate duckweed</name>
    <dbReference type="NCBI Taxonomy" id="51605"/>
    <lineage>
        <taxon>Eukaryota</taxon>
        <taxon>Viridiplantae</taxon>
        <taxon>Streptophyta</taxon>
        <taxon>Embryophyta</taxon>
        <taxon>Tracheophyta</taxon>
        <taxon>Spermatophyta</taxon>
        <taxon>Magnoliopsida</taxon>
        <taxon>Liliopsida</taxon>
        <taxon>Araceae</taxon>
        <taxon>Lemnoideae</taxon>
        <taxon>Spirodela</taxon>
    </lineage>
</organism>
<dbReference type="AlphaFoldDB" id="A0A7I8ITN5"/>
<name>A0A7I8ITN5_SPIIN</name>
<accession>A0A7I8ITN5</accession>
<sequence>MVAPAPAVAVAVAVFVLKGESSVLLGRRLSEIGRDTFALPGGRLEFELRGLREREVKEETGMDIERIEVLQVINFVEPTGPSPPTSSRSWSGRPRRPEPGAHQPRAPQVRRLGLVPLAHRPPRPLFGPLDAVLGAGLDPFGPPPLPPPPSNAD</sequence>
<protein>
    <recommendedName>
        <fullName evidence="2">Nudix hydrolase domain-containing protein</fullName>
    </recommendedName>
</protein>
<dbReference type="GO" id="GO:0005829">
    <property type="term" value="C:cytosol"/>
    <property type="evidence" value="ECO:0007669"/>
    <property type="project" value="TreeGrafter"/>
</dbReference>
<dbReference type="GO" id="GO:0006203">
    <property type="term" value="P:dGTP catabolic process"/>
    <property type="evidence" value="ECO:0007669"/>
    <property type="project" value="TreeGrafter"/>
</dbReference>
<feature type="region of interest" description="Disordered" evidence="1">
    <location>
        <begin position="75"/>
        <end position="112"/>
    </location>
</feature>
<dbReference type="PANTHER" id="PTHR16099:SF5">
    <property type="entry name" value="NUCLEOTIDE TRIPHOSPHATE DIPHOSPHATASE NUDT15"/>
    <property type="match status" value="1"/>
</dbReference>
<dbReference type="Proteomes" id="UP001189122">
    <property type="component" value="Unassembled WGS sequence"/>
</dbReference>
<dbReference type="PANTHER" id="PTHR16099">
    <property type="entry name" value="8-OXO-DGTP DIPHOSPHATES NUDT15"/>
    <property type="match status" value="1"/>
</dbReference>
<dbReference type="Gene3D" id="3.90.79.10">
    <property type="entry name" value="Nucleoside Triphosphate Pyrophosphohydrolase"/>
    <property type="match status" value="1"/>
</dbReference>
<evidence type="ECO:0000313" key="4">
    <source>
        <dbReference type="Proteomes" id="UP001189122"/>
    </source>
</evidence>
<keyword evidence="4" id="KW-1185">Reference proteome</keyword>
<dbReference type="SUPFAM" id="SSF55811">
    <property type="entry name" value="Nudix"/>
    <property type="match status" value="1"/>
</dbReference>